<dbReference type="GO" id="GO:0043565">
    <property type="term" value="F:sequence-specific DNA binding"/>
    <property type="evidence" value="ECO:0007669"/>
    <property type="project" value="InterPro"/>
</dbReference>
<dbReference type="InterPro" id="IPR009057">
    <property type="entry name" value="Homeodomain-like_sf"/>
</dbReference>
<keyword evidence="6" id="KW-1185">Reference proteome</keyword>
<dbReference type="SMART" id="SM00342">
    <property type="entry name" value="HTH_ARAC"/>
    <property type="match status" value="1"/>
</dbReference>
<protein>
    <submittedName>
        <fullName evidence="5">AraC family transcriptional regulator</fullName>
    </submittedName>
</protein>
<sequence length="304" mass="35720">MKNKNTYFLNSISELHQFLNIKKPTHPLVSVVNLDEIAVNICEEMNTIVYNFYTIYLKNNFDGKVKYGQQYYDYDDGIMTFFAPKQMFSIEENSTTKVEGWMLVFHPDFIQSYSLAKRIKEYGFFSYANNEALHLSDKEETIINGLMQNLRQEIEAMIDNFTQDVVVSHIDLLLNYCNRFYNRQFITRKKASNDLFLKFEDLLNAYYQNDDLSISGLPTVQYFAEKLFVSAHYLNDMLKNLTGQTTQQHIQNQLLEKAKELLATTELSVSEIAYQLGFEYPQSFSKVFKNKMSQTPLEFRHSFN</sequence>
<dbReference type="EMBL" id="QPIW01000004">
    <property type="protein sequence ID" value="RDB06526.1"/>
    <property type="molecule type" value="Genomic_DNA"/>
</dbReference>
<organism evidence="5 6">
    <name type="scientific">Runella aurantiaca</name>
    <dbReference type="NCBI Taxonomy" id="2282308"/>
    <lineage>
        <taxon>Bacteria</taxon>
        <taxon>Pseudomonadati</taxon>
        <taxon>Bacteroidota</taxon>
        <taxon>Cytophagia</taxon>
        <taxon>Cytophagales</taxon>
        <taxon>Spirosomataceae</taxon>
        <taxon>Runella</taxon>
    </lineage>
</organism>
<keyword evidence="2" id="KW-0238">DNA-binding</keyword>
<feature type="domain" description="HTH araC/xylS-type" evidence="4">
    <location>
        <begin position="201"/>
        <end position="302"/>
    </location>
</feature>
<dbReference type="AlphaFoldDB" id="A0A369IIQ3"/>
<dbReference type="Proteomes" id="UP000253141">
    <property type="component" value="Unassembled WGS sequence"/>
</dbReference>
<dbReference type="InterPro" id="IPR018060">
    <property type="entry name" value="HTH_AraC"/>
</dbReference>
<dbReference type="PRINTS" id="PR00032">
    <property type="entry name" value="HTHARAC"/>
</dbReference>
<dbReference type="RefSeq" id="WP_114460427.1">
    <property type="nucleotide sequence ID" value="NZ_QPIW01000004.1"/>
</dbReference>
<dbReference type="InterPro" id="IPR020449">
    <property type="entry name" value="Tscrpt_reg_AraC-type_HTH"/>
</dbReference>
<reference evidence="5 6" key="1">
    <citation type="submission" date="2018-07" db="EMBL/GenBank/DDBJ databases">
        <title>Genome analysis of Runella aurantiaca.</title>
        <authorList>
            <person name="Yang X."/>
        </authorList>
    </citation>
    <scope>NUCLEOTIDE SEQUENCE [LARGE SCALE GENOMIC DNA]</scope>
    <source>
        <strain evidence="5 6">YX9</strain>
    </source>
</reference>
<evidence type="ECO:0000313" key="5">
    <source>
        <dbReference type="EMBL" id="RDB06526.1"/>
    </source>
</evidence>
<dbReference type="OrthoDB" id="643086at2"/>
<dbReference type="PANTHER" id="PTHR43280">
    <property type="entry name" value="ARAC-FAMILY TRANSCRIPTIONAL REGULATOR"/>
    <property type="match status" value="1"/>
</dbReference>
<evidence type="ECO:0000256" key="1">
    <source>
        <dbReference type="ARBA" id="ARBA00023015"/>
    </source>
</evidence>
<dbReference type="Pfam" id="PF12833">
    <property type="entry name" value="HTH_18"/>
    <property type="match status" value="1"/>
</dbReference>
<keyword evidence="1" id="KW-0805">Transcription regulation</keyword>
<dbReference type="PROSITE" id="PS01124">
    <property type="entry name" value="HTH_ARAC_FAMILY_2"/>
    <property type="match status" value="1"/>
</dbReference>
<name>A0A369IIQ3_9BACT</name>
<keyword evidence="3" id="KW-0804">Transcription</keyword>
<dbReference type="SUPFAM" id="SSF46689">
    <property type="entry name" value="Homeodomain-like"/>
    <property type="match status" value="1"/>
</dbReference>
<dbReference type="PANTHER" id="PTHR43280:SF32">
    <property type="entry name" value="TRANSCRIPTIONAL REGULATORY PROTEIN"/>
    <property type="match status" value="1"/>
</dbReference>
<comment type="caution">
    <text evidence="5">The sequence shown here is derived from an EMBL/GenBank/DDBJ whole genome shotgun (WGS) entry which is preliminary data.</text>
</comment>
<accession>A0A369IIQ3</accession>
<gene>
    <name evidence="5" type="ORF">DVG78_07200</name>
</gene>
<evidence type="ECO:0000259" key="4">
    <source>
        <dbReference type="PROSITE" id="PS01124"/>
    </source>
</evidence>
<evidence type="ECO:0000256" key="2">
    <source>
        <dbReference type="ARBA" id="ARBA00023125"/>
    </source>
</evidence>
<dbReference type="GO" id="GO:0003700">
    <property type="term" value="F:DNA-binding transcription factor activity"/>
    <property type="evidence" value="ECO:0007669"/>
    <property type="project" value="InterPro"/>
</dbReference>
<proteinExistence type="predicted"/>
<evidence type="ECO:0000313" key="6">
    <source>
        <dbReference type="Proteomes" id="UP000253141"/>
    </source>
</evidence>
<dbReference type="Gene3D" id="1.10.10.60">
    <property type="entry name" value="Homeodomain-like"/>
    <property type="match status" value="1"/>
</dbReference>
<evidence type="ECO:0000256" key="3">
    <source>
        <dbReference type="ARBA" id="ARBA00023163"/>
    </source>
</evidence>